<dbReference type="PROSITE" id="PS51384">
    <property type="entry name" value="FAD_FR"/>
    <property type="match status" value="1"/>
</dbReference>
<evidence type="ECO:0000256" key="12">
    <source>
        <dbReference type="ARBA" id="ARBA00022843"/>
    </source>
</evidence>
<dbReference type="Gene3D" id="2.40.30.10">
    <property type="entry name" value="Translation factors"/>
    <property type="match status" value="1"/>
</dbReference>
<evidence type="ECO:0000256" key="5">
    <source>
        <dbReference type="ARBA" id="ARBA00022499"/>
    </source>
</evidence>
<evidence type="ECO:0000256" key="33">
    <source>
        <dbReference type="ARBA" id="ARBA00050046"/>
    </source>
</evidence>
<dbReference type="Pfam" id="PF08030">
    <property type="entry name" value="NAD_binding_6"/>
    <property type="match status" value="1"/>
</dbReference>
<dbReference type="Pfam" id="PF01794">
    <property type="entry name" value="Ferric_reduct"/>
    <property type="match status" value="1"/>
</dbReference>
<gene>
    <name evidence="36" type="ORF">GOODEAATRI_000205</name>
</gene>
<keyword evidence="8" id="KW-0285">Flavoprotein</keyword>
<keyword evidence="3" id="KW-0813">Transport</keyword>
<evidence type="ECO:0000256" key="8">
    <source>
        <dbReference type="ARBA" id="ARBA00022630"/>
    </source>
</evidence>
<evidence type="ECO:0000256" key="11">
    <source>
        <dbReference type="ARBA" id="ARBA00022827"/>
    </source>
</evidence>
<keyword evidence="5" id="KW-1017">Isopeptide bond</keyword>
<evidence type="ECO:0000256" key="6">
    <source>
        <dbReference type="ARBA" id="ARBA00022553"/>
    </source>
</evidence>
<keyword evidence="6" id="KW-0597">Phosphoprotein</keyword>
<feature type="non-terminal residue" evidence="36">
    <location>
        <position position="1"/>
    </location>
</feature>
<comment type="catalytic activity">
    <reaction evidence="30">
        <text>NADPH + 2 O2 = 2 superoxide + NADP(+) + H(+)</text>
        <dbReference type="Rhea" id="RHEA:63180"/>
        <dbReference type="ChEBI" id="CHEBI:15378"/>
        <dbReference type="ChEBI" id="CHEBI:15379"/>
        <dbReference type="ChEBI" id="CHEBI:18421"/>
        <dbReference type="ChEBI" id="CHEBI:57783"/>
        <dbReference type="ChEBI" id="CHEBI:58349"/>
    </reaction>
</comment>
<comment type="cofactor">
    <cofactor evidence="1">
        <name>FAD</name>
        <dbReference type="ChEBI" id="CHEBI:57692"/>
    </cofactor>
</comment>
<dbReference type="InterPro" id="IPR013112">
    <property type="entry name" value="FAD-bd_8"/>
</dbReference>
<evidence type="ECO:0000256" key="21">
    <source>
        <dbReference type="ARBA" id="ARBA00023180"/>
    </source>
</evidence>
<organism evidence="36 37">
    <name type="scientific">Goodea atripinnis</name>
    <dbReference type="NCBI Taxonomy" id="208336"/>
    <lineage>
        <taxon>Eukaryota</taxon>
        <taxon>Metazoa</taxon>
        <taxon>Chordata</taxon>
        <taxon>Craniata</taxon>
        <taxon>Vertebrata</taxon>
        <taxon>Euteleostomi</taxon>
        <taxon>Actinopterygii</taxon>
        <taxon>Neopterygii</taxon>
        <taxon>Teleostei</taxon>
        <taxon>Neoteleostei</taxon>
        <taxon>Acanthomorphata</taxon>
        <taxon>Ovalentaria</taxon>
        <taxon>Atherinomorphae</taxon>
        <taxon>Cyprinodontiformes</taxon>
        <taxon>Goodeidae</taxon>
        <taxon>Goodea</taxon>
    </lineage>
</organism>
<feature type="transmembrane region" description="Helical" evidence="34">
    <location>
        <begin position="89"/>
        <end position="109"/>
    </location>
</feature>
<keyword evidence="14" id="KW-0851">Voltage-gated channel</keyword>
<reference evidence="36 37" key="1">
    <citation type="submission" date="2021-06" db="EMBL/GenBank/DDBJ databases">
        <authorList>
            <person name="Palmer J.M."/>
        </authorList>
    </citation>
    <scope>NUCLEOTIDE SEQUENCE [LARGE SCALE GENOMIC DNA]</scope>
    <source>
        <strain evidence="36 37">GA_2019</strain>
        <tissue evidence="36">Muscle</tissue>
    </source>
</reference>
<evidence type="ECO:0000256" key="7">
    <source>
        <dbReference type="ARBA" id="ARBA00022617"/>
    </source>
</evidence>
<dbReference type="InterPro" id="IPR013121">
    <property type="entry name" value="Fe_red_NAD-bd_6"/>
</dbReference>
<keyword evidence="17" id="KW-0560">Oxidoreductase</keyword>
<evidence type="ECO:0000259" key="35">
    <source>
        <dbReference type="PROSITE" id="PS51384"/>
    </source>
</evidence>
<keyword evidence="7" id="KW-0349">Heme</keyword>
<evidence type="ECO:0000256" key="29">
    <source>
        <dbReference type="ARBA" id="ARBA00043223"/>
    </source>
</evidence>
<keyword evidence="37" id="KW-1185">Reference proteome</keyword>
<dbReference type="Gene3D" id="3.40.50.80">
    <property type="entry name" value="Nucleotide-binding domain of ferredoxin-NADP reductase (FNR) module"/>
    <property type="match status" value="1"/>
</dbReference>
<accession>A0ABV0PA23</accession>
<evidence type="ECO:0000256" key="9">
    <source>
        <dbReference type="ARBA" id="ARBA00022692"/>
    </source>
</evidence>
<keyword evidence="9 34" id="KW-0812">Transmembrane</keyword>
<comment type="caution">
    <text evidence="36">The sequence shown here is derived from an EMBL/GenBank/DDBJ whole genome shotgun (WGS) entry which is preliminary data.</text>
</comment>
<keyword evidence="16 34" id="KW-1133">Transmembrane helix</keyword>
<evidence type="ECO:0000256" key="31">
    <source>
        <dbReference type="ARBA" id="ARBA00049971"/>
    </source>
</evidence>
<feature type="domain" description="FAD-binding FR-type" evidence="35">
    <location>
        <begin position="74"/>
        <end position="230"/>
    </location>
</feature>
<evidence type="ECO:0000256" key="26">
    <source>
        <dbReference type="ARBA" id="ARBA00042502"/>
    </source>
</evidence>
<keyword evidence="11" id="KW-0274">FAD</keyword>
<evidence type="ECO:0000256" key="32">
    <source>
        <dbReference type="ARBA" id="ARBA00050020"/>
    </source>
</evidence>
<dbReference type="PRINTS" id="PR00466">
    <property type="entry name" value="GP91PHOX"/>
</dbReference>
<evidence type="ECO:0000256" key="10">
    <source>
        <dbReference type="ARBA" id="ARBA00022723"/>
    </source>
</evidence>
<dbReference type="InterPro" id="IPR017927">
    <property type="entry name" value="FAD-bd_FR_type"/>
</dbReference>
<keyword evidence="22" id="KW-0407">Ion channel</keyword>
<evidence type="ECO:0000256" key="25">
    <source>
        <dbReference type="ARBA" id="ARBA00042476"/>
    </source>
</evidence>
<evidence type="ECO:0000256" key="16">
    <source>
        <dbReference type="ARBA" id="ARBA00022989"/>
    </source>
</evidence>
<evidence type="ECO:0000256" key="27">
    <source>
        <dbReference type="ARBA" id="ARBA00042961"/>
    </source>
</evidence>
<evidence type="ECO:0000256" key="24">
    <source>
        <dbReference type="ARBA" id="ARBA00042446"/>
    </source>
</evidence>
<dbReference type="SUPFAM" id="SSF52343">
    <property type="entry name" value="Ferredoxin reductase-like, C-terminal NADP-linked domain"/>
    <property type="match status" value="1"/>
</dbReference>
<keyword evidence="19" id="KW-0406">Ion transport</keyword>
<evidence type="ECO:0000256" key="13">
    <source>
        <dbReference type="ARBA" id="ARBA00022857"/>
    </source>
</evidence>
<sequence length="400" mass="45723">VHIIAHLFNFEFFMDAQLNRNSSHLPFILSEIGTGDNASFLNPIRSNETSPTIVMFTTIAGLTGVAITLALILIITSSMEVIRRSYFEVFWYTHHLFVIFFIGLVFHGYGRIVRGQTPVSQQTNKPNVCADRFEDWGKNESNCAMKKKGFSMEVGQYVFIQCPSVSRLEWHPFTLTSAPEEDYFSAHIRIVGDWTQALYEACGGDKPEQQDAWKLPKVAIDGPFGTASEDVFRYEVVMLVGAGIGVTPFASILKSVWYKHIQNNQDVFTKKIYFYWLCPETQAFEWFADLLQSLERQMADKDMADFLSYNIYLTRWKDTEAAHFRVHHEAENDPITGLKQKTLYGKPNWDNEFANIASNHPRSKVGVFLCGPPQLGKSLEKQCLSHSEADVKFIFNKENF</sequence>
<dbReference type="PANTHER" id="PTHR11972">
    <property type="entry name" value="NADPH OXIDASE"/>
    <property type="match status" value="1"/>
</dbReference>
<evidence type="ECO:0000256" key="17">
    <source>
        <dbReference type="ARBA" id="ARBA00023002"/>
    </source>
</evidence>
<evidence type="ECO:0000256" key="22">
    <source>
        <dbReference type="ARBA" id="ARBA00023303"/>
    </source>
</evidence>
<evidence type="ECO:0000256" key="18">
    <source>
        <dbReference type="ARBA" id="ARBA00023004"/>
    </source>
</evidence>
<dbReference type="PANTHER" id="PTHR11972:SF60">
    <property type="entry name" value="CYTOCHROME B-245 HEAVY CHAIN"/>
    <property type="match status" value="1"/>
</dbReference>
<keyword evidence="4" id="KW-1003">Cell membrane</keyword>
<keyword evidence="21" id="KW-0325">Glycoprotein</keyword>
<keyword evidence="12" id="KW-0832">Ubl conjugation</keyword>
<dbReference type="InterPro" id="IPR000778">
    <property type="entry name" value="Cyt_b245_heavy_chain"/>
</dbReference>
<name>A0ABV0PA23_9TELE</name>
<keyword evidence="13" id="KW-0521">NADP</keyword>
<dbReference type="EMBL" id="JAHRIO010069972">
    <property type="protein sequence ID" value="MEQ2180326.1"/>
    <property type="molecule type" value="Genomic_DNA"/>
</dbReference>
<evidence type="ECO:0000256" key="19">
    <source>
        <dbReference type="ARBA" id="ARBA00023065"/>
    </source>
</evidence>
<evidence type="ECO:0000256" key="30">
    <source>
        <dbReference type="ARBA" id="ARBA00049908"/>
    </source>
</evidence>
<dbReference type="InterPro" id="IPR017938">
    <property type="entry name" value="Riboflavin_synthase-like_b-brl"/>
</dbReference>
<keyword evidence="20 34" id="KW-0472">Membrane</keyword>
<evidence type="ECO:0000313" key="37">
    <source>
        <dbReference type="Proteomes" id="UP001476798"/>
    </source>
</evidence>
<keyword evidence="10" id="KW-0479">Metal-binding</keyword>
<evidence type="ECO:0000256" key="15">
    <source>
        <dbReference type="ARBA" id="ARBA00022982"/>
    </source>
</evidence>
<evidence type="ECO:0000256" key="4">
    <source>
        <dbReference type="ARBA" id="ARBA00022475"/>
    </source>
</evidence>
<evidence type="ECO:0000256" key="2">
    <source>
        <dbReference type="ARBA" id="ARBA00004651"/>
    </source>
</evidence>
<proteinExistence type="predicted"/>
<evidence type="ECO:0000256" key="1">
    <source>
        <dbReference type="ARBA" id="ARBA00001974"/>
    </source>
</evidence>
<dbReference type="SUPFAM" id="SSF63380">
    <property type="entry name" value="Riboflavin synthase domain-like"/>
    <property type="match status" value="1"/>
</dbReference>
<dbReference type="Pfam" id="PF08022">
    <property type="entry name" value="FAD_binding_8"/>
    <property type="match status" value="1"/>
</dbReference>
<evidence type="ECO:0000313" key="36">
    <source>
        <dbReference type="EMBL" id="MEQ2180326.1"/>
    </source>
</evidence>
<keyword evidence="15" id="KW-0249">Electron transport</keyword>
<dbReference type="CDD" id="cd06186">
    <property type="entry name" value="NOX_Duox_like_FAD_NADP"/>
    <property type="match status" value="1"/>
</dbReference>
<dbReference type="InterPro" id="IPR050369">
    <property type="entry name" value="RBOH/FRE"/>
</dbReference>
<dbReference type="Proteomes" id="UP001476798">
    <property type="component" value="Unassembled WGS sequence"/>
</dbReference>
<evidence type="ECO:0000256" key="3">
    <source>
        <dbReference type="ARBA" id="ARBA00022448"/>
    </source>
</evidence>
<evidence type="ECO:0000256" key="34">
    <source>
        <dbReference type="SAM" id="Phobius"/>
    </source>
</evidence>
<evidence type="ECO:0000256" key="28">
    <source>
        <dbReference type="ARBA" id="ARBA00043221"/>
    </source>
</evidence>
<dbReference type="InterPro" id="IPR039261">
    <property type="entry name" value="FNR_nucleotide-bd"/>
</dbReference>
<protein>
    <recommendedName>
        <fullName evidence="32">NADPH oxidase 2</fullName>
    </recommendedName>
    <alternativeName>
        <fullName evidence="29">CGD91-phox</fullName>
    </alternativeName>
    <alternativeName>
        <fullName evidence="24">Cytochrome b(558) subunit beta</fullName>
    </alternativeName>
    <alternativeName>
        <fullName evidence="33">Cytochrome b-245 heavy chain</fullName>
    </alternativeName>
    <alternativeName>
        <fullName evidence="27">Heme-binding membrane glycoprotein gp91phox</fullName>
    </alternativeName>
    <alternativeName>
        <fullName evidence="28">Neutrophil cytochrome b 91 kDa polypeptide</fullName>
    </alternativeName>
    <alternativeName>
        <fullName evidence="25">gp91-1</fullName>
    </alternativeName>
    <alternativeName>
        <fullName evidence="26">gp91-phox</fullName>
    </alternativeName>
    <alternativeName>
        <fullName evidence="23">p22 phagocyte B-cytochrome</fullName>
    </alternativeName>
</protein>
<dbReference type="InterPro" id="IPR013130">
    <property type="entry name" value="Fe3_Rdtase_TM_dom"/>
</dbReference>
<feature type="transmembrane region" description="Helical" evidence="34">
    <location>
        <begin position="53"/>
        <end position="77"/>
    </location>
</feature>
<evidence type="ECO:0000256" key="20">
    <source>
        <dbReference type="ARBA" id="ARBA00023136"/>
    </source>
</evidence>
<evidence type="ECO:0000256" key="23">
    <source>
        <dbReference type="ARBA" id="ARBA00030106"/>
    </source>
</evidence>
<comment type="function">
    <text evidence="31">Catalytic subunit of the phagocyte NADPH oxidase complex that mediates the transfer of electrons from cytosolic NADPH to O2 to produce the superoxide anion (O2(-)). In the activated complex, electrons are first transferred from NADPH to flavin adenine dinucleotide (FAD) and subsequently transferred via two heme molecules to molecular oxygen, producing superoxide through an outer-sphere reaction. Activation of the NADPH oxidase complex is initiated by the assembly of cytosolic subunits of the NADPH oxidase complex with the core NADPH oxidase complex to form a complex at the plasma membrane or phagosomal membrane. This activation process is initiated by phosphorylation dependent binding of the cytosolic NCF1/p47-phox subunit to the C-terminus of CYBA/p22-phox. NADPH oxidase complex assembly is impaired through interaction with NRROS.</text>
</comment>
<keyword evidence="18" id="KW-0408">Iron</keyword>
<evidence type="ECO:0000256" key="14">
    <source>
        <dbReference type="ARBA" id="ARBA00022882"/>
    </source>
</evidence>
<comment type="subcellular location">
    <subcellularLocation>
        <location evidence="2">Cell membrane</location>
        <topology evidence="2">Multi-pass membrane protein</topology>
    </subcellularLocation>
</comment>